<gene>
    <name evidence="1" type="ORF">CTEN0397_LOCUS1381</name>
</gene>
<reference evidence="1" key="1">
    <citation type="submission" date="2021-01" db="EMBL/GenBank/DDBJ databases">
        <authorList>
            <person name="Corre E."/>
            <person name="Pelletier E."/>
            <person name="Niang G."/>
            <person name="Scheremetjew M."/>
            <person name="Finn R."/>
            <person name="Kale V."/>
            <person name="Holt S."/>
            <person name="Cochrane G."/>
            <person name="Meng A."/>
            <person name="Brown T."/>
            <person name="Cohen L."/>
        </authorList>
    </citation>
    <scope>NUCLEOTIDE SEQUENCE</scope>
    <source>
        <strain evidence="1">ECT3854</strain>
    </source>
</reference>
<sequence length="141" mass="15959">MAVRMLLQYGWFLGRRRLQFSSVQGLHINGSHRSVGGNIPNDFQRRVHDLFEQQQKGTIDHGQQLEIISSLLLEIVDHRLAKDAAVSTDLLDLALRIPFKETEAAIRADIYAMVRWMSNSPLSGKKQQLTGLVGYRIVGFS</sequence>
<dbReference type="AlphaFoldDB" id="A0A7S1CYC1"/>
<accession>A0A7S1CYC1</accession>
<name>A0A7S1CYC1_CYCTE</name>
<protein>
    <submittedName>
        <fullName evidence="1">Uncharacterized protein</fullName>
    </submittedName>
</protein>
<dbReference type="EMBL" id="HBFW01002135">
    <property type="protein sequence ID" value="CAD8930359.1"/>
    <property type="molecule type" value="Transcribed_RNA"/>
</dbReference>
<proteinExistence type="predicted"/>
<organism evidence="1">
    <name type="scientific">Cyclophora tenuis</name>
    <name type="common">Marine diatom</name>
    <dbReference type="NCBI Taxonomy" id="216820"/>
    <lineage>
        <taxon>Eukaryota</taxon>
        <taxon>Sar</taxon>
        <taxon>Stramenopiles</taxon>
        <taxon>Ochrophyta</taxon>
        <taxon>Bacillariophyta</taxon>
        <taxon>Fragilariophyceae</taxon>
        <taxon>Fragilariophycidae</taxon>
        <taxon>Cyclophorales</taxon>
        <taxon>Cyclophoraceae</taxon>
        <taxon>Cyclophora</taxon>
    </lineage>
</organism>
<evidence type="ECO:0000313" key="1">
    <source>
        <dbReference type="EMBL" id="CAD8930359.1"/>
    </source>
</evidence>